<dbReference type="PROSITE" id="PS51471">
    <property type="entry name" value="FE2OG_OXY"/>
    <property type="match status" value="1"/>
</dbReference>
<evidence type="ECO:0000313" key="6">
    <source>
        <dbReference type="Proteomes" id="UP000222542"/>
    </source>
</evidence>
<organism evidence="5 6">
    <name type="scientific">Capsicum annuum</name>
    <name type="common">Capsicum pepper</name>
    <dbReference type="NCBI Taxonomy" id="4072"/>
    <lineage>
        <taxon>Eukaryota</taxon>
        <taxon>Viridiplantae</taxon>
        <taxon>Streptophyta</taxon>
        <taxon>Embryophyta</taxon>
        <taxon>Tracheophyta</taxon>
        <taxon>Spermatophyta</taxon>
        <taxon>Magnoliopsida</taxon>
        <taxon>eudicotyledons</taxon>
        <taxon>Gunneridae</taxon>
        <taxon>Pentapetalae</taxon>
        <taxon>asterids</taxon>
        <taxon>lamiids</taxon>
        <taxon>Solanales</taxon>
        <taxon>Solanaceae</taxon>
        <taxon>Solanoideae</taxon>
        <taxon>Capsiceae</taxon>
        <taxon>Capsicum</taxon>
    </lineage>
</organism>
<proteinExistence type="predicted"/>
<accession>A0A2G3A7A4</accession>
<name>A0A2G3A7A4_CAPAN</name>
<keyword evidence="2" id="KW-0560">Oxidoreductase</keyword>
<feature type="domain" description="Fe2OG dioxygenase" evidence="4">
    <location>
        <begin position="111"/>
        <end position="199"/>
    </location>
</feature>
<comment type="caution">
    <text evidence="5">The sequence shown here is derived from an EMBL/GenBank/DDBJ whole genome shotgun (WGS) entry which is preliminary data.</text>
</comment>
<dbReference type="Proteomes" id="UP000222542">
    <property type="component" value="Unassembled WGS sequence"/>
</dbReference>
<dbReference type="PANTHER" id="PTHR47991">
    <property type="entry name" value="OXOGLUTARATE/IRON-DEPENDENT DIOXYGENASE"/>
    <property type="match status" value="1"/>
</dbReference>
<keyword evidence="3" id="KW-0408">Iron</keyword>
<reference evidence="5 6" key="2">
    <citation type="journal article" date="2017" name="Genome Biol.">
        <title>New reference genome sequences of hot pepper reveal the massive evolution of plant disease-resistance genes by retroduplication.</title>
        <authorList>
            <person name="Kim S."/>
            <person name="Park J."/>
            <person name="Yeom S.I."/>
            <person name="Kim Y.M."/>
            <person name="Seo E."/>
            <person name="Kim K.T."/>
            <person name="Kim M.S."/>
            <person name="Lee J.M."/>
            <person name="Cheong K."/>
            <person name="Shin H.S."/>
            <person name="Kim S.B."/>
            <person name="Han K."/>
            <person name="Lee J."/>
            <person name="Park M."/>
            <person name="Lee H.A."/>
            <person name="Lee H.Y."/>
            <person name="Lee Y."/>
            <person name="Oh S."/>
            <person name="Lee J.H."/>
            <person name="Choi E."/>
            <person name="Choi E."/>
            <person name="Lee S.E."/>
            <person name="Jeon J."/>
            <person name="Kim H."/>
            <person name="Choi G."/>
            <person name="Song H."/>
            <person name="Lee J."/>
            <person name="Lee S.C."/>
            <person name="Kwon J.K."/>
            <person name="Lee H.Y."/>
            <person name="Koo N."/>
            <person name="Hong Y."/>
            <person name="Kim R.W."/>
            <person name="Kang W.H."/>
            <person name="Huh J.H."/>
            <person name="Kang B.C."/>
            <person name="Yang T.J."/>
            <person name="Lee Y.H."/>
            <person name="Bennetzen J.L."/>
            <person name="Choi D."/>
        </authorList>
    </citation>
    <scope>NUCLEOTIDE SEQUENCE [LARGE SCALE GENOMIC DNA]</scope>
    <source>
        <strain evidence="6">cv. CM334</strain>
    </source>
</reference>
<dbReference type="Pfam" id="PF03171">
    <property type="entry name" value="2OG-FeII_Oxy"/>
    <property type="match status" value="1"/>
</dbReference>
<evidence type="ECO:0000256" key="2">
    <source>
        <dbReference type="ARBA" id="ARBA00023002"/>
    </source>
</evidence>
<dbReference type="Gramene" id="PHT90126">
    <property type="protein sequence ID" value="PHT90126"/>
    <property type="gene ID" value="T459_05239"/>
</dbReference>
<dbReference type="InterPro" id="IPR050295">
    <property type="entry name" value="Plant_2OG-oxidoreductases"/>
</dbReference>
<dbReference type="Gene3D" id="2.60.120.330">
    <property type="entry name" value="B-lactam Antibiotic, Isopenicillin N Synthase, Chain"/>
    <property type="match status" value="1"/>
</dbReference>
<dbReference type="SUPFAM" id="SSF51197">
    <property type="entry name" value="Clavaminate synthase-like"/>
    <property type="match status" value="1"/>
</dbReference>
<dbReference type="InterPro" id="IPR005123">
    <property type="entry name" value="Oxoglu/Fe-dep_dioxygenase_dom"/>
</dbReference>
<evidence type="ECO:0000259" key="4">
    <source>
        <dbReference type="PROSITE" id="PS51471"/>
    </source>
</evidence>
<keyword evidence="1" id="KW-0479">Metal-binding</keyword>
<dbReference type="GO" id="GO:0016491">
    <property type="term" value="F:oxidoreductase activity"/>
    <property type="evidence" value="ECO:0007669"/>
    <property type="project" value="UniProtKB-KW"/>
</dbReference>
<keyword evidence="6" id="KW-1185">Reference proteome</keyword>
<gene>
    <name evidence="5" type="ORF">T459_05239</name>
</gene>
<dbReference type="GO" id="GO:0046872">
    <property type="term" value="F:metal ion binding"/>
    <property type="evidence" value="ECO:0007669"/>
    <property type="project" value="UniProtKB-KW"/>
</dbReference>
<evidence type="ECO:0000256" key="3">
    <source>
        <dbReference type="ARBA" id="ARBA00023004"/>
    </source>
</evidence>
<evidence type="ECO:0000313" key="5">
    <source>
        <dbReference type="EMBL" id="PHT90126.1"/>
    </source>
</evidence>
<protein>
    <submittedName>
        <fullName evidence="5">Protein SRG1</fullName>
    </submittedName>
</protein>
<dbReference type="AlphaFoldDB" id="A0A2G3A7A4"/>
<dbReference type="EMBL" id="AYRZ02000002">
    <property type="protein sequence ID" value="PHT90126.1"/>
    <property type="molecule type" value="Genomic_DNA"/>
</dbReference>
<sequence length="199" mass="22721">MLRAPNVVELAKQKVATIPLRYIHEDIENTTHSSSMLFPQVPDIDMEKLLAIETIQSLRGFILHAENGDFSRDLMEAYCKEIQTLAMIIICQLAKALSMDEKEMRDVFVDGVQSMRMNYYPPCPEPGKTYGLNPHSDTTAFTILLQLNETEGPQVRKDNIWVPIKPLPNAFIVTIGDMIEVNIYYIVENFEGMPLDMRI</sequence>
<dbReference type="InterPro" id="IPR044861">
    <property type="entry name" value="IPNS-like_FE2OG_OXY"/>
</dbReference>
<reference evidence="5 6" key="1">
    <citation type="journal article" date="2014" name="Nat. Genet.">
        <title>Genome sequence of the hot pepper provides insights into the evolution of pungency in Capsicum species.</title>
        <authorList>
            <person name="Kim S."/>
            <person name="Park M."/>
            <person name="Yeom S.I."/>
            <person name="Kim Y.M."/>
            <person name="Lee J.M."/>
            <person name="Lee H.A."/>
            <person name="Seo E."/>
            <person name="Choi J."/>
            <person name="Cheong K."/>
            <person name="Kim K.T."/>
            <person name="Jung K."/>
            <person name="Lee G.W."/>
            <person name="Oh S.K."/>
            <person name="Bae C."/>
            <person name="Kim S.B."/>
            <person name="Lee H.Y."/>
            <person name="Kim S.Y."/>
            <person name="Kim M.S."/>
            <person name="Kang B.C."/>
            <person name="Jo Y.D."/>
            <person name="Yang H.B."/>
            <person name="Jeong H.J."/>
            <person name="Kang W.H."/>
            <person name="Kwon J.K."/>
            <person name="Shin C."/>
            <person name="Lim J.Y."/>
            <person name="Park J.H."/>
            <person name="Huh J.H."/>
            <person name="Kim J.S."/>
            <person name="Kim B.D."/>
            <person name="Cohen O."/>
            <person name="Paran I."/>
            <person name="Suh M.C."/>
            <person name="Lee S.B."/>
            <person name="Kim Y.K."/>
            <person name="Shin Y."/>
            <person name="Noh S.J."/>
            <person name="Park J."/>
            <person name="Seo Y.S."/>
            <person name="Kwon S.Y."/>
            <person name="Kim H.A."/>
            <person name="Park J.M."/>
            <person name="Kim H.J."/>
            <person name="Choi S.B."/>
            <person name="Bosland P.W."/>
            <person name="Reeves G."/>
            <person name="Jo S.H."/>
            <person name="Lee B.W."/>
            <person name="Cho H.T."/>
            <person name="Choi H.S."/>
            <person name="Lee M.S."/>
            <person name="Yu Y."/>
            <person name="Do Choi Y."/>
            <person name="Park B.S."/>
            <person name="van Deynze A."/>
            <person name="Ashrafi H."/>
            <person name="Hill T."/>
            <person name="Kim W.T."/>
            <person name="Pai H.S."/>
            <person name="Ahn H.K."/>
            <person name="Yeam I."/>
            <person name="Giovannoni J.J."/>
            <person name="Rose J.K."/>
            <person name="Sorensen I."/>
            <person name="Lee S.J."/>
            <person name="Kim R.W."/>
            <person name="Choi I.Y."/>
            <person name="Choi B.S."/>
            <person name="Lim J.S."/>
            <person name="Lee Y.H."/>
            <person name="Choi D."/>
        </authorList>
    </citation>
    <scope>NUCLEOTIDE SEQUENCE [LARGE SCALE GENOMIC DNA]</scope>
    <source>
        <strain evidence="6">cv. CM334</strain>
    </source>
</reference>
<dbReference type="InterPro" id="IPR027443">
    <property type="entry name" value="IPNS-like_sf"/>
</dbReference>
<dbReference type="OMA" id="DIENTTH"/>
<evidence type="ECO:0000256" key="1">
    <source>
        <dbReference type="ARBA" id="ARBA00022723"/>
    </source>
</evidence>